<dbReference type="GO" id="GO:0006814">
    <property type="term" value="P:sodium ion transport"/>
    <property type="evidence" value="ECO:0007669"/>
    <property type="project" value="UniProtKB-KW"/>
</dbReference>
<protein>
    <recommendedName>
        <fullName evidence="12">Cation/H+ exchanger transmembrane domain-containing protein</fullName>
    </recommendedName>
</protein>
<keyword evidence="4 11" id="KW-0812">Transmembrane</keyword>
<name>A0A084B4Z5_STACB</name>
<dbReference type="GO" id="GO:0016020">
    <property type="term" value="C:membrane"/>
    <property type="evidence" value="ECO:0007669"/>
    <property type="project" value="UniProtKB-SubCell"/>
</dbReference>
<dbReference type="InterPro" id="IPR006153">
    <property type="entry name" value="Cation/H_exchanger_TM"/>
</dbReference>
<dbReference type="Pfam" id="PF00999">
    <property type="entry name" value="Na_H_Exchanger"/>
    <property type="match status" value="1"/>
</dbReference>
<gene>
    <name evidence="13" type="ORF">S7711_06259</name>
</gene>
<evidence type="ECO:0000256" key="6">
    <source>
        <dbReference type="ARBA" id="ARBA00023053"/>
    </source>
</evidence>
<dbReference type="OrthoDB" id="1288932at2759"/>
<feature type="transmembrane region" description="Helical" evidence="11">
    <location>
        <begin position="133"/>
        <end position="156"/>
    </location>
</feature>
<feature type="compositionally biased region" description="Polar residues" evidence="10">
    <location>
        <begin position="305"/>
        <end position="317"/>
    </location>
</feature>
<feature type="transmembrane region" description="Helical" evidence="11">
    <location>
        <begin position="564"/>
        <end position="587"/>
    </location>
</feature>
<keyword evidence="2" id="KW-0813">Transport</keyword>
<dbReference type="HOGENOM" id="CLU_024407_1_0_1"/>
<evidence type="ECO:0000313" key="13">
    <source>
        <dbReference type="EMBL" id="KEY72624.1"/>
    </source>
</evidence>
<evidence type="ECO:0000256" key="9">
    <source>
        <dbReference type="ARBA" id="ARBA00023201"/>
    </source>
</evidence>
<feature type="transmembrane region" description="Helical" evidence="11">
    <location>
        <begin position="46"/>
        <end position="64"/>
    </location>
</feature>
<reference evidence="13 14" key="1">
    <citation type="journal article" date="2014" name="BMC Genomics">
        <title>Comparative genome sequencing reveals chemotype-specific gene clusters in the toxigenic black mold Stachybotrys.</title>
        <authorList>
            <person name="Semeiks J."/>
            <person name="Borek D."/>
            <person name="Otwinowski Z."/>
            <person name="Grishin N.V."/>
        </authorList>
    </citation>
    <scope>NUCLEOTIDE SEQUENCE [LARGE SCALE GENOMIC DNA]</scope>
    <source>
        <strain evidence="14">CBS 109288 / IBT 7711</strain>
    </source>
</reference>
<accession>A0A084B4Z5</accession>
<keyword evidence="6" id="KW-0915">Sodium</keyword>
<keyword evidence="8 11" id="KW-0472">Membrane</keyword>
<feature type="transmembrane region" description="Helical" evidence="11">
    <location>
        <begin position="22"/>
        <end position="39"/>
    </location>
</feature>
<dbReference type="PANTHER" id="PTHR43562">
    <property type="entry name" value="NAPA-TYPE SODIUM/HYDROGEN ANTIPORTER"/>
    <property type="match status" value="1"/>
</dbReference>
<dbReference type="GO" id="GO:0015297">
    <property type="term" value="F:antiporter activity"/>
    <property type="evidence" value="ECO:0007669"/>
    <property type="project" value="UniProtKB-KW"/>
</dbReference>
<feature type="transmembrane region" description="Helical" evidence="11">
    <location>
        <begin position="420"/>
        <end position="437"/>
    </location>
</feature>
<evidence type="ECO:0000256" key="10">
    <source>
        <dbReference type="SAM" id="MobiDB-lite"/>
    </source>
</evidence>
<feature type="region of interest" description="Disordered" evidence="10">
    <location>
        <begin position="305"/>
        <end position="340"/>
    </location>
</feature>
<evidence type="ECO:0000256" key="11">
    <source>
        <dbReference type="SAM" id="Phobius"/>
    </source>
</evidence>
<comment type="subcellular location">
    <subcellularLocation>
        <location evidence="1">Membrane</location>
        <topology evidence="1">Multi-pass membrane protein</topology>
    </subcellularLocation>
</comment>
<dbReference type="InterPro" id="IPR038770">
    <property type="entry name" value="Na+/solute_symporter_sf"/>
</dbReference>
<evidence type="ECO:0000256" key="1">
    <source>
        <dbReference type="ARBA" id="ARBA00004141"/>
    </source>
</evidence>
<dbReference type="AlphaFoldDB" id="A0A084B4Z5"/>
<feature type="compositionally biased region" description="Low complexity" evidence="10">
    <location>
        <begin position="323"/>
        <end position="340"/>
    </location>
</feature>
<evidence type="ECO:0000256" key="2">
    <source>
        <dbReference type="ARBA" id="ARBA00022448"/>
    </source>
</evidence>
<proteinExistence type="predicted"/>
<feature type="domain" description="Cation/H+ exchanger transmembrane" evidence="12">
    <location>
        <begin position="49"/>
        <end position="289"/>
    </location>
</feature>
<evidence type="ECO:0000256" key="4">
    <source>
        <dbReference type="ARBA" id="ARBA00022692"/>
    </source>
</evidence>
<evidence type="ECO:0000313" key="14">
    <source>
        <dbReference type="Proteomes" id="UP000028045"/>
    </source>
</evidence>
<evidence type="ECO:0000259" key="12">
    <source>
        <dbReference type="Pfam" id="PF00999"/>
    </source>
</evidence>
<feature type="transmembrane region" description="Helical" evidence="11">
    <location>
        <begin position="76"/>
        <end position="94"/>
    </location>
</feature>
<feature type="transmembrane region" description="Helical" evidence="11">
    <location>
        <begin position="207"/>
        <end position="225"/>
    </location>
</feature>
<keyword evidence="7" id="KW-0406">Ion transport</keyword>
<dbReference type="Proteomes" id="UP000028045">
    <property type="component" value="Unassembled WGS sequence"/>
</dbReference>
<evidence type="ECO:0000256" key="3">
    <source>
        <dbReference type="ARBA" id="ARBA00022449"/>
    </source>
</evidence>
<feature type="compositionally biased region" description="Polar residues" evidence="10">
    <location>
        <begin position="506"/>
        <end position="516"/>
    </location>
</feature>
<dbReference type="EMBL" id="KL648054">
    <property type="protein sequence ID" value="KEY72624.1"/>
    <property type="molecule type" value="Genomic_DNA"/>
</dbReference>
<keyword evidence="3" id="KW-0050">Antiport</keyword>
<feature type="transmembrane region" description="Helical" evidence="11">
    <location>
        <begin position="168"/>
        <end position="187"/>
    </location>
</feature>
<keyword evidence="5 11" id="KW-1133">Transmembrane helix</keyword>
<keyword evidence="14" id="KW-1185">Reference proteome</keyword>
<evidence type="ECO:0000256" key="5">
    <source>
        <dbReference type="ARBA" id="ARBA00022989"/>
    </source>
</evidence>
<feature type="transmembrane region" description="Helical" evidence="11">
    <location>
        <begin position="389"/>
        <end position="408"/>
    </location>
</feature>
<keyword evidence="9" id="KW-0739">Sodium transport</keyword>
<feature type="region of interest" description="Disordered" evidence="10">
    <location>
        <begin position="495"/>
        <end position="516"/>
    </location>
</feature>
<evidence type="ECO:0000256" key="7">
    <source>
        <dbReference type="ARBA" id="ARBA00023065"/>
    </source>
</evidence>
<evidence type="ECO:0000256" key="8">
    <source>
        <dbReference type="ARBA" id="ARBA00023136"/>
    </source>
</evidence>
<feature type="transmembrane region" description="Helical" evidence="11">
    <location>
        <begin position="260"/>
        <end position="290"/>
    </location>
</feature>
<dbReference type="PANTHER" id="PTHR43562:SF3">
    <property type="entry name" value="SODIUM ION_PROTON EXCHANGER (EUROFUNG)"/>
    <property type="match status" value="1"/>
</dbReference>
<organism evidence="13 14">
    <name type="scientific">Stachybotrys chartarum (strain CBS 109288 / IBT 7711)</name>
    <name type="common">Toxic black mold</name>
    <name type="synonym">Stilbospora chartarum</name>
    <dbReference type="NCBI Taxonomy" id="1280523"/>
    <lineage>
        <taxon>Eukaryota</taxon>
        <taxon>Fungi</taxon>
        <taxon>Dikarya</taxon>
        <taxon>Ascomycota</taxon>
        <taxon>Pezizomycotina</taxon>
        <taxon>Sordariomycetes</taxon>
        <taxon>Hypocreomycetidae</taxon>
        <taxon>Hypocreales</taxon>
        <taxon>Stachybotryaceae</taxon>
        <taxon>Stachybotrys</taxon>
    </lineage>
</organism>
<feature type="transmembrane region" description="Helical" evidence="11">
    <location>
        <begin position="106"/>
        <end position="127"/>
    </location>
</feature>
<dbReference type="GO" id="GO:1902600">
    <property type="term" value="P:proton transmembrane transport"/>
    <property type="evidence" value="ECO:0007669"/>
    <property type="project" value="InterPro"/>
</dbReference>
<dbReference type="Gene3D" id="1.20.1530.20">
    <property type="match status" value="2"/>
</dbReference>
<sequence>MADSTQSHGVATSASLPYHEPSITQILVLASFCLSLNAINYALDRLLYCGLIGQLFIGIAWGAPGGNWLSASLQDAIVQIGYLGLILIVFEGGLSSSVKTMKANMLLSISVAVTGIAVPMGLSFALGPMVGASSIQCFAAGAALCATSLGTTFTVLSTSGLTSTRLGTVLSTAAMMDDIVGLIMLQIVSNIGQSNTNIAPTIILRPALVSLGFIVLTPLVCRYAFRPLMKSLASFKGGEHNAHLIAVMDKRQTAFVIQTAGLLSCVVAYAYAGASVLLAAYVAGVVISWWNDEWSIAESRSTAMSEARGTSNGSTTHRPVGVPAADSTSATPTPTSTVEPSSQKAAFSVYDHYYCQSIERALKPFFFASIGFSIPISKMFSGDIVWRGIIYTVLMTLGKLTCGLWLIRLPLSMGDLANKLSNFGLSACGLFVCTAWSRRGKSDPNQESPATSAAVNSNELSTLDASSVARQAEVTTSQVDLPRSRVMRQALSCDTATAENSEEQTGHTPSFNQSTEKPLSLYPAGILSFAMVSRGEIGFLISSVAETNGIFRSQSDNDDGASEIFLIVTWAIVLCTIIGPLSVGLLVKRVKKLTKGKPEVQEGGEKRNVLGVWGVQ</sequence>